<evidence type="ECO:0000313" key="1">
    <source>
        <dbReference type="EMBL" id="ROQ92175.1"/>
    </source>
</evidence>
<dbReference type="NCBIfam" id="NF033449">
    <property type="entry name" value="BREX_PglZ_3"/>
    <property type="match status" value="1"/>
</dbReference>
<dbReference type="InterPro" id="IPR017850">
    <property type="entry name" value="Alkaline_phosphatase_core_sf"/>
</dbReference>
<sequence length="696" mass="78232">MSSDITPSSSPAAESWRSHILREFTPKVARLTLVADPDELLTEETMFVTLRERGFDLIRFEDPIEFRYAYESRYRSKWDRFLDSRDLVVILSTQSSSLITLPYDLLQAGRKLSFNLGDIFPNLSYPVVAVLDRGDLDVLYEAQKKHAPGQLGDNATKDFVLRHVFEIAPELVKQPSDLLRVLLRLHYRGQRIPAGLVKRFIQLLRQNNAFGDWPLDTLVADREAFFAFLQERWPIFLDRVAAKETSGLPLNASAQGGVCEDGMPYGLSIKGPIELPFDHHDIRVYIDNLFVEGLLHCVPHDHADALSKTWVGIGVRTAPIQDRSRRLSKLIDSLEASIPAEDAKHTEWFHFARGWAELKVMSSDEDWGLSEAGLPKIKELTQKVDERFMAWTQRRYAGLIQLPPNPPVMLHHVPRFLANSISSPHHSSPEPKLALVVIDGLAMDQWLVVREALASKQPGLRFREQAVFAWIPSLTSVSRQATFAGKAPIFFPNSIHTTDKEPALWAQFWADQGLTANEVVYLKGLGDGSLEVVSEALSHPKARVAGLVVDKVDKILHGMQMGTAGMHNQVSQWAKQPYLNTLLNLLLDRGFRIFLTSDHGNVEAEGCGRPSEGAAADLRGERVRVYTDAALRGEVKQKFPDAMEWNPVGLPEDYLALLAPARKAFVQEMQRTVCHGGISVEELIVPLVEIERRTEC</sequence>
<organism evidence="1 2">
    <name type="scientific">Desulfosoma caldarium</name>
    <dbReference type="NCBI Taxonomy" id="610254"/>
    <lineage>
        <taxon>Bacteria</taxon>
        <taxon>Pseudomonadati</taxon>
        <taxon>Thermodesulfobacteriota</taxon>
        <taxon>Syntrophobacteria</taxon>
        <taxon>Syntrophobacterales</taxon>
        <taxon>Syntrophobacteraceae</taxon>
        <taxon>Desulfosoma</taxon>
    </lineage>
</organism>
<dbReference type="OrthoDB" id="9769734at2"/>
<dbReference type="Pfam" id="PF08665">
    <property type="entry name" value="PglZ"/>
    <property type="match status" value="1"/>
</dbReference>
<keyword evidence="2" id="KW-1185">Reference proteome</keyword>
<dbReference type="RefSeq" id="WP_123290341.1">
    <property type="nucleotide sequence ID" value="NZ_RJVA01000012.1"/>
</dbReference>
<proteinExistence type="predicted"/>
<dbReference type="EMBL" id="RJVA01000012">
    <property type="protein sequence ID" value="ROQ92175.1"/>
    <property type="molecule type" value="Genomic_DNA"/>
</dbReference>
<reference evidence="1 2" key="1">
    <citation type="submission" date="2018-11" db="EMBL/GenBank/DDBJ databases">
        <title>Genomic Encyclopedia of Type Strains, Phase IV (KMG-IV): sequencing the most valuable type-strain genomes for metagenomic binning, comparative biology and taxonomic classification.</title>
        <authorList>
            <person name="Goeker M."/>
        </authorList>
    </citation>
    <scope>NUCLEOTIDE SEQUENCE [LARGE SCALE GENOMIC DNA]</scope>
    <source>
        <strain evidence="1 2">DSM 22027</strain>
    </source>
</reference>
<comment type="caution">
    <text evidence="1">The sequence shown here is derived from an EMBL/GenBank/DDBJ whole genome shotgun (WGS) entry which is preliminary data.</text>
</comment>
<protein>
    <submittedName>
        <fullName evidence="1">PglZ domain-containing protein</fullName>
    </submittedName>
</protein>
<gene>
    <name evidence="1" type="ORF">EDC27_1864</name>
</gene>
<name>A0A3N1ULS4_9BACT</name>
<dbReference type="SUPFAM" id="SSF53649">
    <property type="entry name" value="Alkaline phosphatase-like"/>
    <property type="match status" value="1"/>
</dbReference>
<accession>A0A3N1ULS4</accession>
<evidence type="ECO:0000313" key="2">
    <source>
        <dbReference type="Proteomes" id="UP000276223"/>
    </source>
</evidence>
<dbReference type="AlphaFoldDB" id="A0A3N1ULS4"/>
<dbReference type="Proteomes" id="UP000276223">
    <property type="component" value="Unassembled WGS sequence"/>
</dbReference>